<dbReference type="PROSITE" id="PS51257">
    <property type="entry name" value="PROKAR_LIPOPROTEIN"/>
    <property type="match status" value="1"/>
</dbReference>
<protein>
    <submittedName>
        <fullName evidence="3">Peptidase family M28</fullName>
    </submittedName>
</protein>
<dbReference type="EMBL" id="FORU01000002">
    <property type="protein sequence ID" value="SFI93753.1"/>
    <property type="molecule type" value="Genomic_DNA"/>
</dbReference>
<evidence type="ECO:0000313" key="3">
    <source>
        <dbReference type="EMBL" id="SFI93753.1"/>
    </source>
</evidence>
<feature type="transmembrane region" description="Helical" evidence="1">
    <location>
        <begin position="7"/>
        <end position="29"/>
    </location>
</feature>
<dbReference type="InterPro" id="IPR007484">
    <property type="entry name" value="Peptidase_M28"/>
</dbReference>
<evidence type="ECO:0000256" key="1">
    <source>
        <dbReference type="SAM" id="Phobius"/>
    </source>
</evidence>
<accession>A0A1I3M9V0</accession>
<dbReference type="InterPro" id="IPR045175">
    <property type="entry name" value="M28_fam"/>
</dbReference>
<evidence type="ECO:0000313" key="4">
    <source>
        <dbReference type="Proteomes" id="UP000243887"/>
    </source>
</evidence>
<dbReference type="GO" id="GO:0006508">
    <property type="term" value="P:proteolysis"/>
    <property type="evidence" value="ECO:0007669"/>
    <property type="project" value="InterPro"/>
</dbReference>
<dbReference type="Proteomes" id="UP000243887">
    <property type="component" value="Unassembled WGS sequence"/>
</dbReference>
<dbReference type="STRING" id="1150112.SAMN04487893_10288"/>
<evidence type="ECO:0000259" key="2">
    <source>
        <dbReference type="Pfam" id="PF04389"/>
    </source>
</evidence>
<dbReference type="PANTHER" id="PTHR12147:SF26">
    <property type="entry name" value="PEPTIDASE M28 DOMAIN-CONTAINING PROTEIN"/>
    <property type="match status" value="1"/>
</dbReference>
<proteinExistence type="predicted"/>
<dbReference type="SUPFAM" id="SSF53187">
    <property type="entry name" value="Zn-dependent exopeptidases"/>
    <property type="match status" value="1"/>
</dbReference>
<keyword evidence="1" id="KW-0472">Membrane</keyword>
<gene>
    <name evidence="3" type="ORF">SAMN04487893_10288</name>
</gene>
<keyword evidence="1" id="KW-0812">Transmembrane</keyword>
<reference evidence="4" key="1">
    <citation type="submission" date="2016-10" db="EMBL/GenBank/DDBJ databases">
        <authorList>
            <person name="Varghese N."/>
            <person name="Submissions S."/>
        </authorList>
    </citation>
    <scope>NUCLEOTIDE SEQUENCE [LARGE SCALE GENOMIC DNA]</scope>
    <source>
        <strain evidence="4">DSM 26542</strain>
    </source>
</reference>
<dbReference type="AlphaFoldDB" id="A0A1I3M9V0"/>
<organism evidence="3 4">
    <name type="scientific">Myroides guanonis</name>
    <dbReference type="NCBI Taxonomy" id="1150112"/>
    <lineage>
        <taxon>Bacteria</taxon>
        <taxon>Pseudomonadati</taxon>
        <taxon>Bacteroidota</taxon>
        <taxon>Flavobacteriia</taxon>
        <taxon>Flavobacteriales</taxon>
        <taxon>Flavobacteriaceae</taxon>
        <taxon>Myroides</taxon>
    </lineage>
</organism>
<feature type="domain" description="Peptidase M28" evidence="2">
    <location>
        <begin position="106"/>
        <end position="310"/>
    </location>
</feature>
<keyword evidence="4" id="KW-1185">Reference proteome</keyword>
<dbReference type="PANTHER" id="PTHR12147">
    <property type="entry name" value="METALLOPEPTIDASE M28 FAMILY MEMBER"/>
    <property type="match status" value="1"/>
</dbReference>
<dbReference type="Gene3D" id="3.40.630.10">
    <property type="entry name" value="Zn peptidases"/>
    <property type="match status" value="1"/>
</dbReference>
<dbReference type="GO" id="GO:0008235">
    <property type="term" value="F:metalloexopeptidase activity"/>
    <property type="evidence" value="ECO:0007669"/>
    <property type="project" value="InterPro"/>
</dbReference>
<sequence length="328" mass="37269">MYIKAGFFVFLLQNLDMKFYVGVVFFILLSCSSNSTVLNRTNEVDLNAIKETLFYLSSDELQGRKSGEAGNVLASEFLINKMEDYQVKPLFASFKDTLTNFPNTWNVVGLLPGTDKILKDEYIVLGAHYDHIGLKKQMNDNEDIIANGANDNASGVAILTEITRYLSKSELKRSVIIAYFTAEEDGLLGSEHLAEKLKSEGYNVGLMLNFEMLGVGMDRNYLAYLTGYDKSNLADIIHSKKINLIGYFEGESERSLFKRSDNYPFYLEFGTPSHTFSSFDFENYPYYHHVKDEYKEMDLKHIEAFTKDIAPVVQELINAPLGLIKNNK</sequence>
<keyword evidence="1" id="KW-1133">Transmembrane helix</keyword>
<dbReference type="Pfam" id="PF04389">
    <property type="entry name" value="Peptidase_M28"/>
    <property type="match status" value="1"/>
</dbReference>
<name>A0A1I3M9V0_9FLAO</name>